<feature type="region of interest" description="Disordered" evidence="1">
    <location>
        <begin position="106"/>
        <end position="127"/>
    </location>
</feature>
<name>A0A5D2V2U1_GOSMU</name>
<protein>
    <submittedName>
        <fullName evidence="2">Uncharacterized protein</fullName>
    </submittedName>
</protein>
<accession>A0A5D2V2U1</accession>
<gene>
    <name evidence="2" type="ORF">E1A91_D05G307400v1</name>
</gene>
<dbReference type="EMBL" id="CM017653">
    <property type="protein sequence ID" value="TYI83639.1"/>
    <property type="molecule type" value="Genomic_DNA"/>
</dbReference>
<organism evidence="2 3">
    <name type="scientific">Gossypium mustelinum</name>
    <name type="common">Cotton</name>
    <name type="synonym">Gossypium caicoense</name>
    <dbReference type="NCBI Taxonomy" id="34275"/>
    <lineage>
        <taxon>Eukaryota</taxon>
        <taxon>Viridiplantae</taxon>
        <taxon>Streptophyta</taxon>
        <taxon>Embryophyta</taxon>
        <taxon>Tracheophyta</taxon>
        <taxon>Spermatophyta</taxon>
        <taxon>Magnoliopsida</taxon>
        <taxon>eudicotyledons</taxon>
        <taxon>Gunneridae</taxon>
        <taxon>Pentapetalae</taxon>
        <taxon>rosids</taxon>
        <taxon>malvids</taxon>
        <taxon>Malvales</taxon>
        <taxon>Malvaceae</taxon>
        <taxon>Malvoideae</taxon>
        <taxon>Gossypium</taxon>
    </lineage>
</organism>
<keyword evidence="3" id="KW-1185">Reference proteome</keyword>
<sequence length="127" mass="14670">MQIPPQNDVVLRLGWVPKHCRFSSPIRPSFYFFVHLFPPLEKICRTLSNTLPIPSGGWDSLRRSSSGAPPLNRRPTKRDEGLLKPGSRWAMRSGFDWRRRRALHPIFKPDSDDGERTSVDGATERFR</sequence>
<proteinExistence type="predicted"/>
<evidence type="ECO:0000256" key="1">
    <source>
        <dbReference type="SAM" id="MobiDB-lite"/>
    </source>
</evidence>
<dbReference type="AlphaFoldDB" id="A0A5D2V2U1"/>
<feature type="region of interest" description="Disordered" evidence="1">
    <location>
        <begin position="53"/>
        <end position="84"/>
    </location>
</feature>
<feature type="compositionally biased region" description="Basic and acidic residues" evidence="1">
    <location>
        <begin position="107"/>
        <end position="127"/>
    </location>
</feature>
<evidence type="ECO:0000313" key="3">
    <source>
        <dbReference type="Proteomes" id="UP000323597"/>
    </source>
</evidence>
<reference evidence="2 3" key="1">
    <citation type="submission" date="2019-07" db="EMBL/GenBank/DDBJ databases">
        <title>WGS assembly of Gossypium mustelinum.</title>
        <authorList>
            <person name="Chen Z.J."/>
            <person name="Sreedasyam A."/>
            <person name="Ando A."/>
            <person name="Song Q."/>
            <person name="De L."/>
            <person name="Hulse-Kemp A."/>
            <person name="Ding M."/>
            <person name="Ye W."/>
            <person name="Kirkbride R."/>
            <person name="Jenkins J."/>
            <person name="Plott C."/>
            <person name="Lovell J."/>
            <person name="Lin Y.-M."/>
            <person name="Vaughn R."/>
            <person name="Liu B."/>
            <person name="Li W."/>
            <person name="Simpson S."/>
            <person name="Scheffler B."/>
            <person name="Saski C."/>
            <person name="Grover C."/>
            <person name="Hu G."/>
            <person name="Conover J."/>
            <person name="Carlson J."/>
            <person name="Shu S."/>
            <person name="Boston L."/>
            <person name="Williams M."/>
            <person name="Peterson D."/>
            <person name="Mcgee K."/>
            <person name="Jones D."/>
            <person name="Wendel J."/>
            <person name="Stelly D."/>
            <person name="Grimwood J."/>
            <person name="Schmutz J."/>
        </authorList>
    </citation>
    <scope>NUCLEOTIDE SEQUENCE [LARGE SCALE GENOMIC DNA]</scope>
    <source>
        <strain evidence="2">1408120.09</strain>
    </source>
</reference>
<evidence type="ECO:0000313" key="2">
    <source>
        <dbReference type="EMBL" id="TYI83639.1"/>
    </source>
</evidence>
<dbReference type="Proteomes" id="UP000323597">
    <property type="component" value="Chromosome D05"/>
</dbReference>